<evidence type="ECO:0000256" key="1">
    <source>
        <dbReference type="ARBA" id="ARBA00022801"/>
    </source>
</evidence>
<dbReference type="GO" id="GO:0016787">
    <property type="term" value="F:hydrolase activity"/>
    <property type="evidence" value="ECO:0007669"/>
    <property type="project" value="UniProtKB-KW"/>
</dbReference>
<dbReference type="SUPFAM" id="SSF53474">
    <property type="entry name" value="alpha/beta-Hydrolases"/>
    <property type="match status" value="1"/>
</dbReference>
<keyword evidence="4" id="KW-1185">Reference proteome</keyword>
<feature type="domain" description="AB hydrolase-1" evidence="2">
    <location>
        <begin position="29"/>
        <end position="268"/>
    </location>
</feature>
<dbReference type="Proteomes" id="UP000185783">
    <property type="component" value="Unassembled WGS sequence"/>
</dbReference>
<dbReference type="Pfam" id="PF00561">
    <property type="entry name" value="Abhydrolase_1"/>
    <property type="match status" value="1"/>
</dbReference>
<dbReference type="InterPro" id="IPR029058">
    <property type="entry name" value="AB_hydrolase_fold"/>
</dbReference>
<dbReference type="RefSeq" id="WP_051269509.1">
    <property type="nucleotide sequence ID" value="NZ_LVVZ01000041.1"/>
</dbReference>
<dbReference type="InterPro" id="IPR050266">
    <property type="entry name" value="AB_hydrolase_sf"/>
</dbReference>
<protein>
    <recommendedName>
        <fullName evidence="2">AB hydrolase-1 domain-containing protein</fullName>
    </recommendedName>
</protein>
<name>A0A1U7JD92_9HYPH</name>
<dbReference type="EMBL" id="LVVZ01000041">
    <property type="protein sequence ID" value="OKL42687.1"/>
    <property type="molecule type" value="Genomic_DNA"/>
</dbReference>
<sequence length="289" mass="32092">MQAYSVFQRDGFDFSVISEGQGPDLVVIGSSTYYARAISKTLSQSFRLHFIDHRGFAPANRPVSEEDAALAVISDDLEWLRGQLGLQRFLILGHSGHGYMAIDYATRYPEQVSGLVLVGLSPDLGATHQAMTEARFEAEAGAARKARFAQDIEQLGSMIEQDPDRKFAHICCALQARRWADPTYDESWLWEGLTLHTPLFDQLWGQVFATFDMATKAQAVACPTLLVMGTLDFSIAPIGSWDAVAERFKSLTIKELAQSGHTPMLEEPEAFNRVLTEWAQTATQPSQSR</sequence>
<reference evidence="3 4" key="1">
    <citation type="submission" date="2016-03" db="EMBL/GenBank/DDBJ databases">
        <title>Genome sequence of Nesiotobacter sp. nov., a moderately halophilic alphaproteobacterium isolated from the Yellow Sea, China.</title>
        <authorList>
            <person name="Zhang G."/>
            <person name="Zhang R."/>
        </authorList>
    </citation>
    <scope>NUCLEOTIDE SEQUENCE [LARGE SCALE GENOMIC DNA]</scope>
    <source>
        <strain evidence="3 4">WB1-6</strain>
    </source>
</reference>
<organism evidence="3 4">
    <name type="scientific">Pseudovibrio exalbescens</name>
    <dbReference type="NCBI Taxonomy" id="197461"/>
    <lineage>
        <taxon>Bacteria</taxon>
        <taxon>Pseudomonadati</taxon>
        <taxon>Pseudomonadota</taxon>
        <taxon>Alphaproteobacteria</taxon>
        <taxon>Hyphomicrobiales</taxon>
        <taxon>Stappiaceae</taxon>
        <taxon>Pseudovibrio</taxon>
    </lineage>
</organism>
<keyword evidence="1" id="KW-0378">Hydrolase</keyword>
<evidence type="ECO:0000313" key="3">
    <source>
        <dbReference type="EMBL" id="OKL42687.1"/>
    </source>
</evidence>
<dbReference type="InterPro" id="IPR000073">
    <property type="entry name" value="AB_hydrolase_1"/>
</dbReference>
<evidence type="ECO:0000313" key="4">
    <source>
        <dbReference type="Proteomes" id="UP000185783"/>
    </source>
</evidence>
<dbReference type="PANTHER" id="PTHR43798">
    <property type="entry name" value="MONOACYLGLYCEROL LIPASE"/>
    <property type="match status" value="1"/>
</dbReference>
<dbReference type="STRING" id="197461.A3843_18780"/>
<comment type="caution">
    <text evidence="3">The sequence shown here is derived from an EMBL/GenBank/DDBJ whole genome shotgun (WGS) entry which is preliminary data.</text>
</comment>
<dbReference type="Gene3D" id="3.40.50.1820">
    <property type="entry name" value="alpha/beta hydrolase"/>
    <property type="match status" value="1"/>
</dbReference>
<accession>A0A1U7JD92</accession>
<dbReference type="AlphaFoldDB" id="A0A1U7JD92"/>
<gene>
    <name evidence="3" type="ORF">A3843_18780</name>
</gene>
<dbReference type="PANTHER" id="PTHR43798:SF31">
    <property type="entry name" value="AB HYDROLASE SUPERFAMILY PROTEIN YCLE"/>
    <property type="match status" value="1"/>
</dbReference>
<dbReference type="GO" id="GO:0016020">
    <property type="term" value="C:membrane"/>
    <property type="evidence" value="ECO:0007669"/>
    <property type="project" value="TreeGrafter"/>
</dbReference>
<proteinExistence type="predicted"/>
<evidence type="ECO:0000259" key="2">
    <source>
        <dbReference type="Pfam" id="PF00561"/>
    </source>
</evidence>